<dbReference type="InterPro" id="IPR007110">
    <property type="entry name" value="Ig-like_dom"/>
</dbReference>
<evidence type="ECO:0000256" key="1">
    <source>
        <dbReference type="ARBA" id="ARBA00022729"/>
    </source>
</evidence>
<dbReference type="AlphaFoldDB" id="A0A1V9X013"/>
<organism evidence="6 7">
    <name type="scientific">Tropilaelaps mercedesae</name>
    <dbReference type="NCBI Taxonomy" id="418985"/>
    <lineage>
        <taxon>Eukaryota</taxon>
        <taxon>Metazoa</taxon>
        <taxon>Ecdysozoa</taxon>
        <taxon>Arthropoda</taxon>
        <taxon>Chelicerata</taxon>
        <taxon>Arachnida</taxon>
        <taxon>Acari</taxon>
        <taxon>Parasitiformes</taxon>
        <taxon>Mesostigmata</taxon>
        <taxon>Gamasina</taxon>
        <taxon>Dermanyssoidea</taxon>
        <taxon>Laelapidae</taxon>
        <taxon>Tropilaelaps</taxon>
    </lineage>
</organism>
<dbReference type="FunFam" id="2.60.40.10:FF:000032">
    <property type="entry name" value="palladin isoform X1"/>
    <property type="match status" value="1"/>
</dbReference>
<keyword evidence="2" id="KW-0677">Repeat</keyword>
<sequence length="120" mass="13380">MMHVSPRRTDVQPKGYSPPRIFESELREKIQEDATLRLPCVASGHPAPTYNWYRVMSQSGQKIPLNTHWNTGGTLVLTRVTLSDSGKYVCVANNTMGQDRAERDVVVTGESSLHYSSSSI</sequence>
<dbReference type="EMBL" id="MNPL01031378">
    <property type="protein sequence ID" value="OQR66702.1"/>
    <property type="molecule type" value="Genomic_DNA"/>
</dbReference>
<dbReference type="InterPro" id="IPR013783">
    <property type="entry name" value="Ig-like_fold"/>
</dbReference>
<feature type="domain" description="Ig-like" evidence="5">
    <location>
        <begin position="19"/>
        <end position="108"/>
    </location>
</feature>
<dbReference type="OrthoDB" id="6481371at2759"/>
<dbReference type="PANTHER" id="PTHR12231">
    <property type="entry name" value="CTX-RELATED TYPE I TRANSMEMBRANE PROTEIN"/>
    <property type="match status" value="1"/>
</dbReference>
<proteinExistence type="predicted"/>
<dbReference type="InterPro" id="IPR003598">
    <property type="entry name" value="Ig_sub2"/>
</dbReference>
<protein>
    <submittedName>
        <fullName evidence="6">Down syndrome cell adhesion molecule protein Dscam2-like</fullName>
    </submittedName>
</protein>
<evidence type="ECO:0000256" key="4">
    <source>
        <dbReference type="ARBA" id="ARBA00023319"/>
    </source>
</evidence>
<dbReference type="InterPro" id="IPR036179">
    <property type="entry name" value="Ig-like_dom_sf"/>
</dbReference>
<dbReference type="InterPro" id="IPR003599">
    <property type="entry name" value="Ig_sub"/>
</dbReference>
<evidence type="ECO:0000259" key="5">
    <source>
        <dbReference type="PROSITE" id="PS50835"/>
    </source>
</evidence>
<keyword evidence="7" id="KW-1185">Reference proteome</keyword>
<dbReference type="SMART" id="SM00408">
    <property type="entry name" value="IGc2"/>
    <property type="match status" value="1"/>
</dbReference>
<name>A0A1V9X013_9ACAR</name>
<evidence type="ECO:0000256" key="3">
    <source>
        <dbReference type="ARBA" id="ARBA00023157"/>
    </source>
</evidence>
<reference evidence="6 7" key="1">
    <citation type="journal article" date="2017" name="Gigascience">
        <title>Draft genome of the honey bee ectoparasitic mite, Tropilaelaps mercedesae, is shaped by the parasitic life history.</title>
        <authorList>
            <person name="Dong X."/>
            <person name="Armstrong S.D."/>
            <person name="Xia D."/>
            <person name="Makepeace B.L."/>
            <person name="Darby A.C."/>
            <person name="Kadowaki T."/>
        </authorList>
    </citation>
    <scope>NUCLEOTIDE SEQUENCE [LARGE SCALE GENOMIC DNA]</scope>
    <source>
        <strain evidence="6">Wuxi-XJTLU</strain>
    </source>
</reference>
<gene>
    <name evidence="6" type="ORF">BIW11_04941</name>
</gene>
<dbReference type="Pfam" id="PF13927">
    <property type="entry name" value="Ig_3"/>
    <property type="match status" value="1"/>
</dbReference>
<dbReference type="SMART" id="SM00409">
    <property type="entry name" value="IG"/>
    <property type="match status" value="1"/>
</dbReference>
<evidence type="ECO:0000313" key="7">
    <source>
        <dbReference type="Proteomes" id="UP000192247"/>
    </source>
</evidence>
<dbReference type="PANTHER" id="PTHR12231:SF253">
    <property type="entry name" value="DPR-INTERACTING PROTEIN ETA, ISOFORM B-RELATED"/>
    <property type="match status" value="1"/>
</dbReference>
<dbReference type="PROSITE" id="PS50835">
    <property type="entry name" value="IG_LIKE"/>
    <property type="match status" value="1"/>
</dbReference>
<dbReference type="Proteomes" id="UP000192247">
    <property type="component" value="Unassembled WGS sequence"/>
</dbReference>
<dbReference type="STRING" id="418985.A0A1V9X013"/>
<evidence type="ECO:0000313" key="6">
    <source>
        <dbReference type="EMBL" id="OQR66702.1"/>
    </source>
</evidence>
<dbReference type="CDD" id="cd00096">
    <property type="entry name" value="Ig"/>
    <property type="match status" value="1"/>
</dbReference>
<keyword evidence="3" id="KW-1015">Disulfide bond</keyword>
<keyword evidence="1" id="KW-0732">Signal</keyword>
<dbReference type="Gene3D" id="2.60.40.10">
    <property type="entry name" value="Immunoglobulins"/>
    <property type="match status" value="1"/>
</dbReference>
<dbReference type="InterPro" id="IPR051170">
    <property type="entry name" value="Neural/epithelial_adhesion"/>
</dbReference>
<dbReference type="SUPFAM" id="SSF48726">
    <property type="entry name" value="Immunoglobulin"/>
    <property type="match status" value="1"/>
</dbReference>
<comment type="caution">
    <text evidence="6">The sequence shown here is derived from an EMBL/GenBank/DDBJ whole genome shotgun (WGS) entry which is preliminary data.</text>
</comment>
<dbReference type="InParanoid" id="A0A1V9X013"/>
<accession>A0A1V9X013</accession>
<evidence type="ECO:0000256" key="2">
    <source>
        <dbReference type="ARBA" id="ARBA00022737"/>
    </source>
</evidence>
<keyword evidence="4" id="KW-0393">Immunoglobulin domain</keyword>